<reference evidence="1" key="1">
    <citation type="submission" date="2020-06" db="EMBL/GenBank/DDBJ databases">
        <authorList>
            <consortium name="Plant Systems Biology data submission"/>
        </authorList>
    </citation>
    <scope>NUCLEOTIDE SEQUENCE</scope>
    <source>
        <strain evidence="1">D6</strain>
    </source>
</reference>
<protein>
    <submittedName>
        <fullName evidence="1">Alpha beta family hydrolase</fullName>
    </submittedName>
</protein>
<keyword evidence="2" id="KW-1185">Reference proteome</keyword>
<dbReference type="EMBL" id="CAICTM010000501">
    <property type="protein sequence ID" value="CAB9511771.1"/>
    <property type="molecule type" value="Genomic_DNA"/>
</dbReference>
<proteinExistence type="predicted"/>
<dbReference type="AlphaFoldDB" id="A0A9N8E3C0"/>
<dbReference type="InterPro" id="IPR029058">
    <property type="entry name" value="AB_hydrolase_fold"/>
</dbReference>
<gene>
    <name evidence="1" type="ORF">SEMRO_502_G155630.1</name>
</gene>
<sequence length="260" mass="29581">MPLLQRPCGHKIYYEVKGRGIPILMLAPGGMRSSIPKWENTSKINPWTTLPTAKFMMIGMDQRFANRSIGRARNSDGWETFMDDQIALLDHLEIKRCHIVGSCIGPSYAFNLLVHHPRRFGRCVMLQPIGLARHTTEPHSQWAGLNHDAAWSWFSDFAGERVTSKVYQGKEDYETLNGLYERMFQSGREFVFSITRDQATRIATPLLVFMGRDKSHPAETSRQICRLCQSAELVAIWRNAGPGALEKAEARIEDFLSEPV</sequence>
<dbReference type="GO" id="GO:0016787">
    <property type="term" value="F:hydrolase activity"/>
    <property type="evidence" value="ECO:0007669"/>
    <property type="project" value="UniProtKB-KW"/>
</dbReference>
<evidence type="ECO:0000313" key="2">
    <source>
        <dbReference type="Proteomes" id="UP001153069"/>
    </source>
</evidence>
<dbReference type="Proteomes" id="UP001153069">
    <property type="component" value="Unassembled WGS sequence"/>
</dbReference>
<accession>A0A9N8E3C0</accession>
<dbReference type="OrthoDB" id="408373at2759"/>
<dbReference type="SUPFAM" id="SSF53474">
    <property type="entry name" value="alpha/beta-Hydrolases"/>
    <property type="match status" value="1"/>
</dbReference>
<evidence type="ECO:0000313" key="1">
    <source>
        <dbReference type="EMBL" id="CAB9511771.1"/>
    </source>
</evidence>
<keyword evidence="1" id="KW-0378">Hydrolase</keyword>
<name>A0A9N8E3C0_9STRA</name>
<organism evidence="1 2">
    <name type="scientific">Seminavis robusta</name>
    <dbReference type="NCBI Taxonomy" id="568900"/>
    <lineage>
        <taxon>Eukaryota</taxon>
        <taxon>Sar</taxon>
        <taxon>Stramenopiles</taxon>
        <taxon>Ochrophyta</taxon>
        <taxon>Bacillariophyta</taxon>
        <taxon>Bacillariophyceae</taxon>
        <taxon>Bacillariophycidae</taxon>
        <taxon>Naviculales</taxon>
        <taxon>Naviculaceae</taxon>
        <taxon>Seminavis</taxon>
    </lineage>
</organism>
<dbReference type="Gene3D" id="3.40.50.1820">
    <property type="entry name" value="alpha/beta hydrolase"/>
    <property type="match status" value="1"/>
</dbReference>
<comment type="caution">
    <text evidence="1">The sequence shown here is derived from an EMBL/GenBank/DDBJ whole genome shotgun (WGS) entry which is preliminary data.</text>
</comment>